<dbReference type="GO" id="GO:0006355">
    <property type="term" value="P:regulation of DNA-templated transcription"/>
    <property type="evidence" value="ECO:0007669"/>
    <property type="project" value="InterPro"/>
</dbReference>
<dbReference type="Gene3D" id="6.10.250.690">
    <property type="match status" value="1"/>
</dbReference>
<evidence type="ECO:0000256" key="6">
    <source>
        <dbReference type="PROSITE-ProRule" id="PRU00169"/>
    </source>
</evidence>
<feature type="region of interest" description="Disordered" evidence="8">
    <location>
        <begin position="224"/>
        <end position="245"/>
    </location>
</feature>
<evidence type="ECO:0000313" key="11">
    <source>
        <dbReference type="EMBL" id="AHY48332.1"/>
    </source>
</evidence>
<evidence type="ECO:0000256" key="2">
    <source>
        <dbReference type="ARBA" id="ARBA00023012"/>
    </source>
</evidence>
<evidence type="ECO:0000256" key="8">
    <source>
        <dbReference type="SAM" id="MobiDB-lite"/>
    </source>
</evidence>
<sequence>MRILVVEDEPRLAALVCRVLGEEGYTAEAAPDGRSALARALSEPFDLLIVDWMLPGLDGLGLVRSLRAAEMSVPVLMLTARGQIEDRVEGLDAGADDYLPKPFAFPELLARVRALVRWPRGEGSGPEPTATLSAGDVTLDAAGHAVWRAGERIDLSAREFALLATLLRRPGRVFSREVLLDTVWDGSPDVYTNVVDLYVSYLRKKLDRPGDTSHIRTVRGVGYTFEPHDGAKDGPRGAARRSGRR</sequence>
<feature type="domain" description="OmpR/PhoB-type" evidence="10">
    <location>
        <begin position="129"/>
        <end position="227"/>
    </location>
</feature>
<dbReference type="GO" id="GO:0000156">
    <property type="term" value="F:phosphorelay response regulator activity"/>
    <property type="evidence" value="ECO:0007669"/>
    <property type="project" value="TreeGrafter"/>
</dbReference>
<dbReference type="Proteomes" id="UP000025229">
    <property type="component" value="Plasmid 2"/>
</dbReference>
<dbReference type="PANTHER" id="PTHR48111">
    <property type="entry name" value="REGULATOR OF RPOS"/>
    <property type="match status" value="1"/>
</dbReference>
<dbReference type="CDD" id="cd00383">
    <property type="entry name" value="trans_reg_C"/>
    <property type="match status" value="1"/>
</dbReference>
<feature type="modified residue" description="4-aspartylphosphate" evidence="6">
    <location>
        <position position="51"/>
    </location>
</feature>
<dbReference type="eggNOG" id="COG0745">
    <property type="taxonomic scope" value="Bacteria"/>
</dbReference>
<dbReference type="PROSITE" id="PS50110">
    <property type="entry name" value="RESPONSE_REGULATORY"/>
    <property type="match status" value="1"/>
</dbReference>
<evidence type="ECO:0000256" key="3">
    <source>
        <dbReference type="ARBA" id="ARBA00023015"/>
    </source>
</evidence>
<gene>
    <name evidence="11" type="ORF">RradSPS_3049</name>
</gene>
<dbReference type="SMART" id="SM00862">
    <property type="entry name" value="Trans_reg_C"/>
    <property type="match status" value="1"/>
</dbReference>
<dbReference type="FunFam" id="1.10.10.10:FF:000005">
    <property type="entry name" value="Two-component system response regulator"/>
    <property type="match status" value="1"/>
</dbReference>
<dbReference type="HOGENOM" id="CLU_000445_30_1_11"/>
<evidence type="ECO:0000259" key="10">
    <source>
        <dbReference type="PROSITE" id="PS51755"/>
    </source>
</evidence>
<protein>
    <submittedName>
        <fullName evidence="11">Response regulators consisting of a CheY-like receiver domain and a winged-helix DNA-binding domain</fullName>
    </submittedName>
</protein>
<evidence type="ECO:0000256" key="1">
    <source>
        <dbReference type="ARBA" id="ARBA00022553"/>
    </source>
</evidence>
<dbReference type="InterPro" id="IPR001789">
    <property type="entry name" value="Sig_transdc_resp-reg_receiver"/>
</dbReference>
<dbReference type="Gene3D" id="3.40.50.2300">
    <property type="match status" value="1"/>
</dbReference>
<evidence type="ECO:0000256" key="4">
    <source>
        <dbReference type="ARBA" id="ARBA00023125"/>
    </source>
</evidence>
<dbReference type="InterPro" id="IPR011006">
    <property type="entry name" value="CheY-like_superfamily"/>
</dbReference>
<keyword evidence="2" id="KW-0902">Two-component regulatory system</keyword>
<evidence type="ECO:0000256" key="5">
    <source>
        <dbReference type="ARBA" id="ARBA00023163"/>
    </source>
</evidence>
<dbReference type="GO" id="GO:0005829">
    <property type="term" value="C:cytosol"/>
    <property type="evidence" value="ECO:0007669"/>
    <property type="project" value="TreeGrafter"/>
</dbReference>
<dbReference type="InterPro" id="IPR001867">
    <property type="entry name" value="OmpR/PhoB-type_DNA-bd"/>
</dbReference>
<dbReference type="InterPro" id="IPR016032">
    <property type="entry name" value="Sig_transdc_resp-reg_C-effctor"/>
</dbReference>
<organism evidence="11 12">
    <name type="scientific">Rubrobacter radiotolerans</name>
    <name type="common">Arthrobacter radiotolerans</name>
    <dbReference type="NCBI Taxonomy" id="42256"/>
    <lineage>
        <taxon>Bacteria</taxon>
        <taxon>Bacillati</taxon>
        <taxon>Actinomycetota</taxon>
        <taxon>Rubrobacteria</taxon>
        <taxon>Rubrobacterales</taxon>
        <taxon>Rubrobacteraceae</taxon>
        <taxon>Rubrobacter</taxon>
    </lineage>
</organism>
<keyword evidence="1 6" id="KW-0597">Phosphoprotein</keyword>
<dbReference type="SMART" id="SM00448">
    <property type="entry name" value="REC"/>
    <property type="match status" value="1"/>
</dbReference>
<dbReference type="KEGG" id="rrd:RradSPS_3049"/>
<geneLocation type="plasmid" evidence="11">
    <name>2</name>
</geneLocation>
<keyword evidence="4 7" id="KW-0238">DNA-binding</keyword>
<dbReference type="FunFam" id="3.40.50.2300:FF:000001">
    <property type="entry name" value="DNA-binding response regulator PhoB"/>
    <property type="match status" value="1"/>
</dbReference>
<dbReference type="GO" id="GO:0000976">
    <property type="term" value="F:transcription cis-regulatory region binding"/>
    <property type="evidence" value="ECO:0007669"/>
    <property type="project" value="TreeGrafter"/>
</dbReference>
<dbReference type="SUPFAM" id="SSF46894">
    <property type="entry name" value="C-terminal effector domain of the bipartite response regulators"/>
    <property type="match status" value="1"/>
</dbReference>
<dbReference type="AlphaFoldDB" id="A0A023X7B4"/>
<dbReference type="OrthoDB" id="5242462at2"/>
<evidence type="ECO:0000313" key="12">
    <source>
        <dbReference type="Proteomes" id="UP000025229"/>
    </source>
</evidence>
<keyword evidence="3" id="KW-0805">Transcription regulation</keyword>
<keyword evidence="12" id="KW-1185">Reference proteome</keyword>
<name>A0A023X7B4_RUBRA</name>
<dbReference type="GO" id="GO:0032993">
    <property type="term" value="C:protein-DNA complex"/>
    <property type="evidence" value="ECO:0007669"/>
    <property type="project" value="TreeGrafter"/>
</dbReference>
<dbReference type="InterPro" id="IPR039420">
    <property type="entry name" value="WalR-like"/>
</dbReference>
<accession>A0A023X7B4</accession>
<dbReference type="Gene3D" id="1.10.10.10">
    <property type="entry name" value="Winged helix-like DNA-binding domain superfamily/Winged helix DNA-binding domain"/>
    <property type="match status" value="1"/>
</dbReference>
<evidence type="ECO:0000256" key="7">
    <source>
        <dbReference type="PROSITE-ProRule" id="PRU01091"/>
    </source>
</evidence>
<reference evidence="11 12" key="1">
    <citation type="submission" date="2014-03" db="EMBL/GenBank/DDBJ databases">
        <title>Complete genome sequence of the Radio-Resistant Rubrobacter radiotolerans RSPS-4.</title>
        <authorList>
            <person name="Egas C.C."/>
            <person name="Barroso C.C."/>
            <person name="Froufe H.J.C."/>
            <person name="Pacheco J.J."/>
            <person name="Albuquerque L.L."/>
            <person name="da Costa M.M.S."/>
        </authorList>
    </citation>
    <scope>NUCLEOTIDE SEQUENCE [LARGE SCALE GENOMIC DNA]</scope>
    <source>
        <strain evidence="11 12">RSPS-4</strain>
        <plasmid evidence="11 12">2</plasmid>
    </source>
</reference>
<dbReference type="PANTHER" id="PTHR48111:SF22">
    <property type="entry name" value="REGULATOR OF RPOS"/>
    <property type="match status" value="1"/>
</dbReference>
<dbReference type="Pfam" id="PF00072">
    <property type="entry name" value="Response_reg"/>
    <property type="match status" value="1"/>
</dbReference>
<dbReference type="Pfam" id="PF00486">
    <property type="entry name" value="Trans_reg_C"/>
    <property type="match status" value="1"/>
</dbReference>
<dbReference type="EMBL" id="CP007516">
    <property type="protein sequence ID" value="AHY48332.1"/>
    <property type="molecule type" value="Genomic_DNA"/>
</dbReference>
<dbReference type="SUPFAM" id="SSF52172">
    <property type="entry name" value="CheY-like"/>
    <property type="match status" value="1"/>
</dbReference>
<feature type="DNA-binding region" description="OmpR/PhoB-type" evidence="7">
    <location>
        <begin position="129"/>
        <end position="227"/>
    </location>
</feature>
<dbReference type="InterPro" id="IPR036388">
    <property type="entry name" value="WH-like_DNA-bd_sf"/>
</dbReference>
<dbReference type="PATRIC" id="fig|42256.3.peg.3097"/>
<keyword evidence="11" id="KW-0614">Plasmid</keyword>
<evidence type="ECO:0000259" key="9">
    <source>
        <dbReference type="PROSITE" id="PS50110"/>
    </source>
</evidence>
<feature type="domain" description="Response regulatory" evidence="9">
    <location>
        <begin position="2"/>
        <end position="116"/>
    </location>
</feature>
<proteinExistence type="predicted"/>
<feature type="compositionally biased region" description="Basic and acidic residues" evidence="8">
    <location>
        <begin position="226"/>
        <end position="235"/>
    </location>
</feature>
<dbReference type="PROSITE" id="PS51755">
    <property type="entry name" value="OMPR_PHOB"/>
    <property type="match status" value="1"/>
</dbReference>
<keyword evidence="5" id="KW-0804">Transcription</keyword>